<protein>
    <submittedName>
        <fullName evidence="4">Electron transporter RnfD</fullName>
    </submittedName>
</protein>
<dbReference type="InterPro" id="IPR040794">
    <property type="entry name" value="CE2_N"/>
</dbReference>
<dbReference type="PANTHER" id="PTHR37834:SF2">
    <property type="entry name" value="ESTERASE, SGNH HYDROLASE-TYPE"/>
    <property type="match status" value="1"/>
</dbReference>
<gene>
    <name evidence="4" type="ORF">CJD36_019545</name>
</gene>
<dbReference type="Gene3D" id="2.60.120.260">
    <property type="entry name" value="Galactose-binding domain-like"/>
    <property type="match status" value="1"/>
</dbReference>
<name>A0A2S7SRU7_9BACT</name>
<evidence type="ECO:0000259" key="2">
    <source>
        <dbReference type="Pfam" id="PF13472"/>
    </source>
</evidence>
<dbReference type="Pfam" id="PF17996">
    <property type="entry name" value="CE2_N"/>
    <property type="match status" value="1"/>
</dbReference>
<evidence type="ECO:0000256" key="1">
    <source>
        <dbReference type="SAM" id="SignalP"/>
    </source>
</evidence>
<evidence type="ECO:0000313" key="5">
    <source>
        <dbReference type="Proteomes" id="UP000239872"/>
    </source>
</evidence>
<dbReference type="Gene3D" id="3.40.50.1110">
    <property type="entry name" value="SGNH hydrolase"/>
    <property type="match status" value="1"/>
</dbReference>
<sequence length="359" mass="41070">MTKYSFYFIALLSFIVQSCAAAPLRKVSCKDPSVQYMGRIKHEDSSATFYWSGTSATMRFTGSTIAVDLRDEKGTNYYYGIVDDSVYTKIKADTIRQSYTIADHLKKGVMHKVQVFKLTEESAGKSWLYGFETDGSTISLLDKVRKKIEFYGNSITAGYSVDDTVRDTGLPEYFNNYYTYAAMTARHYDAEYYNISKSGVGLMLSWFPVIMPELYDRLDPLDSIHKWNFHSYVPDLVVIDLFQNDSWLITKVNHPQFKNRFGTTPPDSTYIVNAYKQFVTTIRNTYPDASIVCTLGSMDATKDGSPWPGYVRAAVCQLHDRKVYSHIFAYKNATGHPKRKDQQKMAESLIQFIDANVQW</sequence>
<dbReference type="SUPFAM" id="SSF52266">
    <property type="entry name" value="SGNH hydrolase"/>
    <property type="match status" value="1"/>
</dbReference>
<dbReference type="InterPro" id="IPR013830">
    <property type="entry name" value="SGNH_hydro"/>
</dbReference>
<comment type="caution">
    <text evidence="4">The sequence shown here is derived from an EMBL/GenBank/DDBJ whole genome shotgun (WGS) entry which is preliminary data.</text>
</comment>
<feature type="signal peptide" evidence="1">
    <location>
        <begin position="1"/>
        <end position="20"/>
    </location>
</feature>
<dbReference type="InterPro" id="IPR052762">
    <property type="entry name" value="PCW_deacetylase/CE"/>
</dbReference>
<organism evidence="4 5">
    <name type="scientific">Flavipsychrobacter stenotrophus</name>
    <dbReference type="NCBI Taxonomy" id="2077091"/>
    <lineage>
        <taxon>Bacteria</taxon>
        <taxon>Pseudomonadati</taxon>
        <taxon>Bacteroidota</taxon>
        <taxon>Chitinophagia</taxon>
        <taxon>Chitinophagales</taxon>
        <taxon>Chitinophagaceae</taxon>
        <taxon>Flavipsychrobacter</taxon>
    </lineage>
</organism>
<dbReference type="GO" id="GO:0052689">
    <property type="term" value="F:carboxylic ester hydrolase activity"/>
    <property type="evidence" value="ECO:0007669"/>
    <property type="project" value="InterPro"/>
</dbReference>
<dbReference type="Proteomes" id="UP000239872">
    <property type="component" value="Unassembled WGS sequence"/>
</dbReference>
<dbReference type="AlphaFoldDB" id="A0A2S7SRU7"/>
<dbReference type="CDD" id="cd01831">
    <property type="entry name" value="Endoglucanase_E_like"/>
    <property type="match status" value="1"/>
</dbReference>
<dbReference type="PANTHER" id="PTHR37834">
    <property type="entry name" value="GDSL-LIKE LIPASE/ACYLHYDROLASE DOMAIN PROTEIN (AFU_ORTHOLOGUE AFUA_2G00620)"/>
    <property type="match status" value="1"/>
</dbReference>
<dbReference type="InterPro" id="IPR037461">
    <property type="entry name" value="CtCE2-like_dom"/>
</dbReference>
<feature type="domain" description="Carbohydrate esterase 2 N-terminal" evidence="3">
    <location>
        <begin position="36"/>
        <end position="135"/>
    </location>
</feature>
<feature type="domain" description="SGNH hydrolase-type esterase" evidence="2">
    <location>
        <begin position="150"/>
        <end position="314"/>
    </location>
</feature>
<evidence type="ECO:0000259" key="3">
    <source>
        <dbReference type="Pfam" id="PF17996"/>
    </source>
</evidence>
<dbReference type="PROSITE" id="PS51257">
    <property type="entry name" value="PROKAR_LIPOPROTEIN"/>
    <property type="match status" value="1"/>
</dbReference>
<dbReference type="RefSeq" id="WP_105040888.1">
    <property type="nucleotide sequence ID" value="NZ_PPSL01000006.1"/>
</dbReference>
<dbReference type="Pfam" id="PF13472">
    <property type="entry name" value="Lipase_GDSL_2"/>
    <property type="match status" value="1"/>
</dbReference>
<evidence type="ECO:0000313" key="4">
    <source>
        <dbReference type="EMBL" id="PQJ09438.1"/>
    </source>
</evidence>
<dbReference type="OrthoDB" id="9801375at2"/>
<proteinExistence type="predicted"/>
<keyword evidence="5" id="KW-1185">Reference proteome</keyword>
<keyword evidence="1" id="KW-0732">Signal</keyword>
<dbReference type="EMBL" id="PPSL01000006">
    <property type="protein sequence ID" value="PQJ09438.1"/>
    <property type="molecule type" value="Genomic_DNA"/>
</dbReference>
<accession>A0A2S7SRU7</accession>
<feature type="chain" id="PRO_5015641592" evidence="1">
    <location>
        <begin position="21"/>
        <end position="359"/>
    </location>
</feature>
<dbReference type="InterPro" id="IPR036514">
    <property type="entry name" value="SGNH_hydro_sf"/>
</dbReference>
<reference evidence="4 5" key="1">
    <citation type="submission" date="2018-01" db="EMBL/GenBank/DDBJ databases">
        <title>A novel member of the phylum Bacteroidetes isolated from glacier ice.</title>
        <authorList>
            <person name="Liu Q."/>
            <person name="Xin Y.-H."/>
        </authorList>
    </citation>
    <scope>NUCLEOTIDE SEQUENCE [LARGE SCALE GENOMIC DNA]</scope>
    <source>
        <strain evidence="4 5">RB1R16</strain>
    </source>
</reference>